<evidence type="ECO:0000259" key="5">
    <source>
        <dbReference type="PROSITE" id="PS50931"/>
    </source>
</evidence>
<dbReference type="GO" id="GO:0005829">
    <property type="term" value="C:cytosol"/>
    <property type="evidence" value="ECO:0007669"/>
    <property type="project" value="TreeGrafter"/>
</dbReference>
<protein>
    <submittedName>
        <fullName evidence="6">LysR family transcriptional regulator</fullName>
    </submittedName>
</protein>
<dbReference type="Gene3D" id="1.10.10.10">
    <property type="entry name" value="Winged helix-like DNA-binding domain superfamily/Winged helix DNA-binding domain"/>
    <property type="match status" value="1"/>
</dbReference>
<keyword evidence="3" id="KW-0238">DNA-binding</keyword>
<dbReference type="CDD" id="cd05466">
    <property type="entry name" value="PBP2_LTTR_substrate"/>
    <property type="match status" value="1"/>
</dbReference>
<reference evidence="6 7" key="1">
    <citation type="submission" date="2016-01" db="EMBL/GenBank/DDBJ databases">
        <title>Whole genome sequencing of Myroides marinus L41.</title>
        <authorList>
            <person name="Hong K.W."/>
        </authorList>
    </citation>
    <scope>NUCLEOTIDE SEQUENCE [LARGE SCALE GENOMIC DNA]</scope>
    <source>
        <strain evidence="6 7">L41</strain>
    </source>
</reference>
<dbReference type="InterPro" id="IPR036388">
    <property type="entry name" value="WH-like_DNA-bd_sf"/>
</dbReference>
<evidence type="ECO:0000313" key="7">
    <source>
        <dbReference type="Proteomes" id="UP000076630"/>
    </source>
</evidence>
<comment type="caution">
    <text evidence="6">The sequence shown here is derived from an EMBL/GenBank/DDBJ whole genome shotgun (WGS) entry which is preliminary data.</text>
</comment>
<dbReference type="Gene3D" id="3.40.190.290">
    <property type="match status" value="1"/>
</dbReference>
<dbReference type="AlphaFoldDB" id="A0A165RGL0"/>
<dbReference type="Pfam" id="PF00126">
    <property type="entry name" value="HTH_1"/>
    <property type="match status" value="1"/>
</dbReference>
<dbReference type="InterPro" id="IPR005119">
    <property type="entry name" value="LysR_subst-bd"/>
</dbReference>
<evidence type="ECO:0000256" key="1">
    <source>
        <dbReference type="ARBA" id="ARBA00009437"/>
    </source>
</evidence>
<dbReference type="OrthoDB" id="9803735at2"/>
<dbReference type="SUPFAM" id="SSF53850">
    <property type="entry name" value="Periplasmic binding protein-like II"/>
    <property type="match status" value="1"/>
</dbReference>
<dbReference type="Proteomes" id="UP000076630">
    <property type="component" value="Unassembled WGS sequence"/>
</dbReference>
<dbReference type="PANTHER" id="PTHR30419:SF8">
    <property type="entry name" value="NITROGEN ASSIMILATION TRANSCRIPTIONAL ACTIVATOR-RELATED"/>
    <property type="match status" value="1"/>
</dbReference>
<dbReference type="GO" id="GO:0003677">
    <property type="term" value="F:DNA binding"/>
    <property type="evidence" value="ECO:0007669"/>
    <property type="project" value="UniProtKB-KW"/>
</dbReference>
<keyword evidence="4" id="KW-0804">Transcription</keyword>
<proteinExistence type="inferred from homology"/>
<gene>
    <name evidence="6" type="ORF">AV926_00660</name>
</gene>
<accession>A0A165RGL0</accession>
<dbReference type="RefSeq" id="WP_038986465.1">
    <property type="nucleotide sequence ID" value="NZ_JWJO01000023.1"/>
</dbReference>
<sequence length="298" mass="33973">MELRQLKYFLKAKEMLNFTEASKHLYITQSTLSQQIKQLEEELGQPLFDRIGKRIALTEAGELFAFYAERSIRAAEDGKLLLEDLGGLKTGVLKIGLTWGLKTLALSSLKIFTETYPEVKIEVSFGTTNELMEDLLKQKIDCALTYFDGAHEENFIYQSVLTSDMALMVSSDSELVNLKGIKLKELEQYRLALPVKGFSTRDFLDRAFEKYHIVPNIAIETNQTSMIIDLVELGAYQTVLAHATVHNEDNLKAIPIIDIDMKREAVVIQLKDSYHKIAVRVFIDLLLNENKDEFDQNK</sequence>
<dbReference type="InterPro" id="IPR000847">
    <property type="entry name" value="LysR_HTH_N"/>
</dbReference>
<keyword evidence="7" id="KW-1185">Reference proteome</keyword>
<dbReference type="FunFam" id="1.10.10.10:FF:000001">
    <property type="entry name" value="LysR family transcriptional regulator"/>
    <property type="match status" value="1"/>
</dbReference>
<evidence type="ECO:0000256" key="3">
    <source>
        <dbReference type="ARBA" id="ARBA00023125"/>
    </source>
</evidence>
<evidence type="ECO:0000256" key="2">
    <source>
        <dbReference type="ARBA" id="ARBA00023015"/>
    </source>
</evidence>
<organism evidence="6 7">
    <name type="scientific">Myroides marinus</name>
    <dbReference type="NCBI Taxonomy" id="703342"/>
    <lineage>
        <taxon>Bacteria</taxon>
        <taxon>Pseudomonadati</taxon>
        <taxon>Bacteroidota</taxon>
        <taxon>Flavobacteriia</taxon>
        <taxon>Flavobacteriales</taxon>
        <taxon>Flavobacteriaceae</taxon>
        <taxon>Myroides</taxon>
    </lineage>
</organism>
<comment type="similarity">
    <text evidence="1">Belongs to the LysR transcriptional regulatory family.</text>
</comment>
<evidence type="ECO:0000313" key="6">
    <source>
        <dbReference type="EMBL" id="KZE81852.1"/>
    </source>
</evidence>
<dbReference type="SUPFAM" id="SSF46785">
    <property type="entry name" value="Winged helix' DNA-binding domain"/>
    <property type="match status" value="1"/>
</dbReference>
<evidence type="ECO:0000256" key="4">
    <source>
        <dbReference type="ARBA" id="ARBA00023163"/>
    </source>
</evidence>
<keyword evidence="2" id="KW-0805">Transcription regulation</keyword>
<feature type="domain" description="HTH lysR-type" evidence="5">
    <location>
        <begin position="1"/>
        <end position="58"/>
    </location>
</feature>
<dbReference type="PROSITE" id="PS50931">
    <property type="entry name" value="HTH_LYSR"/>
    <property type="match status" value="1"/>
</dbReference>
<dbReference type="Pfam" id="PF03466">
    <property type="entry name" value="LysR_substrate"/>
    <property type="match status" value="1"/>
</dbReference>
<dbReference type="EMBL" id="LQNU01000050">
    <property type="protein sequence ID" value="KZE81852.1"/>
    <property type="molecule type" value="Genomic_DNA"/>
</dbReference>
<name>A0A165RGL0_9FLAO</name>
<dbReference type="GO" id="GO:0003700">
    <property type="term" value="F:DNA-binding transcription factor activity"/>
    <property type="evidence" value="ECO:0007669"/>
    <property type="project" value="InterPro"/>
</dbReference>
<dbReference type="PRINTS" id="PR00039">
    <property type="entry name" value="HTHLYSR"/>
</dbReference>
<dbReference type="InterPro" id="IPR050950">
    <property type="entry name" value="HTH-type_LysR_regulators"/>
</dbReference>
<dbReference type="InterPro" id="IPR036390">
    <property type="entry name" value="WH_DNA-bd_sf"/>
</dbReference>
<dbReference type="PANTHER" id="PTHR30419">
    <property type="entry name" value="HTH-TYPE TRANSCRIPTIONAL REGULATOR YBHD"/>
    <property type="match status" value="1"/>
</dbReference>